<name>A0A938BHP5_9BACT</name>
<gene>
    <name evidence="2" type="ORF">FJZ00_00510</name>
</gene>
<proteinExistence type="predicted"/>
<evidence type="ECO:0000313" key="3">
    <source>
        <dbReference type="Proteomes" id="UP000703893"/>
    </source>
</evidence>
<protein>
    <recommendedName>
        <fullName evidence="1">DUF6036 domain-containing protein</fullName>
    </recommendedName>
</protein>
<dbReference type="EMBL" id="VGJX01000012">
    <property type="protein sequence ID" value="MBM3273602.1"/>
    <property type="molecule type" value="Genomic_DNA"/>
</dbReference>
<evidence type="ECO:0000313" key="2">
    <source>
        <dbReference type="EMBL" id="MBM3273602.1"/>
    </source>
</evidence>
<comment type="caution">
    <text evidence="2">The sequence shown here is derived from an EMBL/GenBank/DDBJ whole genome shotgun (WGS) entry which is preliminary data.</text>
</comment>
<dbReference type="InterPro" id="IPR045792">
    <property type="entry name" value="DUF6036"/>
</dbReference>
<sequence length="176" mass="19039">MTRDQLEHVIRAACTIAEVSEIVVVGSQAVLGQFPHPPETLTVSMEADVYPPARPELADLIDGSIGEDSPFFYTFGYCADGVDATTATLPEGWEGRLIRIQNENTLGLSGLCLEIHDLLISKCVAGREKDFRYLAAALEAGLASEDELLRRLASTPIDSSGRTQVAALIHRAARRS</sequence>
<dbReference type="Proteomes" id="UP000703893">
    <property type="component" value="Unassembled WGS sequence"/>
</dbReference>
<organism evidence="2 3">
    <name type="scientific">Candidatus Tanganyikabacteria bacterium</name>
    <dbReference type="NCBI Taxonomy" id="2961651"/>
    <lineage>
        <taxon>Bacteria</taxon>
        <taxon>Bacillati</taxon>
        <taxon>Candidatus Sericytochromatia</taxon>
        <taxon>Candidatus Tanganyikabacteria</taxon>
    </lineage>
</organism>
<dbReference type="Pfam" id="PF19502">
    <property type="entry name" value="DUF6036"/>
    <property type="match status" value="1"/>
</dbReference>
<accession>A0A938BHP5</accession>
<dbReference type="AlphaFoldDB" id="A0A938BHP5"/>
<feature type="domain" description="DUF6036" evidence="1">
    <location>
        <begin position="15"/>
        <end position="137"/>
    </location>
</feature>
<reference evidence="2 3" key="1">
    <citation type="submission" date="2019-03" db="EMBL/GenBank/DDBJ databases">
        <title>Lake Tanganyika Metagenome-Assembled Genomes (MAGs).</title>
        <authorList>
            <person name="Tran P."/>
        </authorList>
    </citation>
    <scope>NUCLEOTIDE SEQUENCE [LARGE SCALE GENOMIC DNA]</scope>
    <source>
        <strain evidence="2">K_DeepCast_65m_m2_236</strain>
    </source>
</reference>
<evidence type="ECO:0000259" key="1">
    <source>
        <dbReference type="Pfam" id="PF19502"/>
    </source>
</evidence>